<keyword evidence="3" id="KW-1185">Reference proteome</keyword>
<comment type="caution">
    <text evidence="2">The sequence shown here is derived from an EMBL/GenBank/DDBJ whole genome shotgun (WGS) entry which is preliminary data.</text>
</comment>
<evidence type="ECO:0000313" key="2">
    <source>
        <dbReference type="EMBL" id="CAI2195838.1"/>
    </source>
</evidence>
<dbReference type="AlphaFoldDB" id="A0A9W4T7Y1"/>
<name>A0A9W4T7Y1_9GLOM</name>
<organism evidence="2 3">
    <name type="scientific">Funneliformis geosporum</name>
    <dbReference type="NCBI Taxonomy" id="1117311"/>
    <lineage>
        <taxon>Eukaryota</taxon>
        <taxon>Fungi</taxon>
        <taxon>Fungi incertae sedis</taxon>
        <taxon>Mucoromycota</taxon>
        <taxon>Glomeromycotina</taxon>
        <taxon>Glomeromycetes</taxon>
        <taxon>Glomerales</taxon>
        <taxon>Glomeraceae</taxon>
        <taxon>Funneliformis</taxon>
    </lineage>
</organism>
<dbReference type="EMBL" id="CAMKVN010013115">
    <property type="protein sequence ID" value="CAI2195838.1"/>
    <property type="molecule type" value="Genomic_DNA"/>
</dbReference>
<protein>
    <submittedName>
        <fullName evidence="2">2180_t:CDS:1</fullName>
    </submittedName>
</protein>
<sequence>ISPKQKTMTVPKEIIKKKYQTRSSINEIVDADIAQNKAINNLDIPTNITMKNPRNNSQNKNQKKIIKKTKDLNPTLQLKKIQDRQIIIDSNSDESESDSS</sequence>
<feature type="region of interest" description="Disordered" evidence="1">
    <location>
        <begin position="45"/>
        <end position="72"/>
    </location>
</feature>
<feature type="non-terminal residue" evidence="2">
    <location>
        <position position="100"/>
    </location>
</feature>
<reference evidence="2" key="1">
    <citation type="submission" date="2022-08" db="EMBL/GenBank/DDBJ databases">
        <authorList>
            <person name="Kallberg Y."/>
            <person name="Tangrot J."/>
            <person name="Rosling A."/>
        </authorList>
    </citation>
    <scope>NUCLEOTIDE SEQUENCE</scope>
    <source>
        <strain evidence="2">Wild A</strain>
    </source>
</reference>
<dbReference type="Proteomes" id="UP001153678">
    <property type="component" value="Unassembled WGS sequence"/>
</dbReference>
<proteinExistence type="predicted"/>
<gene>
    <name evidence="2" type="ORF">FWILDA_LOCUS17276</name>
</gene>
<evidence type="ECO:0000256" key="1">
    <source>
        <dbReference type="SAM" id="MobiDB-lite"/>
    </source>
</evidence>
<accession>A0A9W4T7Y1</accession>
<feature type="compositionally biased region" description="Low complexity" evidence="1">
    <location>
        <begin position="51"/>
        <end position="60"/>
    </location>
</feature>
<feature type="non-terminal residue" evidence="2">
    <location>
        <position position="1"/>
    </location>
</feature>
<evidence type="ECO:0000313" key="3">
    <source>
        <dbReference type="Proteomes" id="UP001153678"/>
    </source>
</evidence>